<reference evidence="1" key="1">
    <citation type="submission" date="2021-06" db="EMBL/GenBank/DDBJ databases">
        <authorList>
            <person name="Kallberg Y."/>
            <person name="Tangrot J."/>
            <person name="Rosling A."/>
        </authorList>
    </citation>
    <scope>NUCLEOTIDE SEQUENCE</scope>
    <source>
        <strain evidence="1">FL966</strain>
    </source>
</reference>
<dbReference type="Proteomes" id="UP000789759">
    <property type="component" value="Unassembled WGS sequence"/>
</dbReference>
<gene>
    <name evidence="1" type="ORF">CPELLU_LOCUS7742</name>
</gene>
<sequence>MIYEDADENMARNAVRALQQERERNDTAISILHEFVDFFNPTVKIPTRRTISTKILVKYAEKLEQTKVSTLSELQEPVTIMFDGWKNVHCQEILGAIILSTTNQLYIWDAEDISNQSQKTLDVLNTIHTFFEHASNQNLNIVVMITDSTSAYASPIKDAIEIVSYFTDQRHSKTILFIHDEQQRIYKTIYSFVLPSYSILHQYSFKPSDKFKTAINNPQFWTYLDELRDAANFFNVTYEFGYIVQQYEDETNEFSFMMMQKLEKRWADWEQLLLLLVVIFHPQYHLQALSNTNFFSLERITQWIEYYYEVWFNIKPKHVALELTEYYMKRGIFSDKRFKNTLEAISKENMTINNATGFVLLRYWEFAAIDQKEIGKIALHLFSIKVNSAPCEHLFSRMEWFQNQRCSHPKLPTIFRMTQITAEMAWEEHLNNTKKVRQSVAANHITHSTNSETNDPSTLNPIVVENEMPSNDNYDSNDVCDDYNSDDNANDEYEILSDETITREWVNEESEKLEELNTVSSDMHKYHPAKHKDSKIELQYLFTCTLS</sequence>
<dbReference type="OrthoDB" id="2477649at2759"/>
<protein>
    <submittedName>
        <fullName evidence="1">2866_t:CDS:1</fullName>
    </submittedName>
</protein>
<evidence type="ECO:0000313" key="2">
    <source>
        <dbReference type="Proteomes" id="UP000789759"/>
    </source>
</evidence>
<organism evidence="1 2">
    <name type="scientific">Cetraspora pellucida</name>
    <dbReference type="NCBI Taxonomy" id="1433469"/>
    <lineage>
        <taxon>Eukaryota</taxon>
        <taxon>Fungi</taxon>
        <taxon>Fungi incertae sedis</taxon>
        <taxon>Mucoromycota</taxon>
        <taxon>Glomeromycotina</taxon>
        <taxon>Glomeromycetes</taxon>
        <taxon>Diversisporales</taxon>
        <taxon>Gigasporaceae</taxon>
        <taxon>Cetraspora</taxon>
    </lineage>
</organism>
<keyword evidence="2" id="KW-1185">Reference proteome</keyword>
<evidence type="ECO:0000313" key="1">
    <source>
        <dbReference type="EMBL" id="CAG8617286.1"/>
    </source>
</evidence>
<proteinExistence type="predicted"/>
<comment type="caution">
    <text evidence="1">The sequence shown here is derived from an EMBL/GenBank/DDBJ whole genome shotgun (WGS) entry which is preliminary data.</text>
</comment>
<dbReference type="AlphaFoldDB" id="A0A9N9CZ73"/>
<name>A0A9N9CZ73_9GLOM</name>
<dbReference type="EMBL" id="CAJVQA010005288">
    <property type="protein sequence ID" value="CAG8617286.1"/>
    <property type="molecule type" value="Genomic_DNA"/>
</dbReference>
<accession>A0A9N9CZ73</accession>
<dbReference type="SUPFAM" id="SSF53098">
    <property type="entry name" value="Ribonuclease H-like"/>
    <property type="match status" value="1"/>
</dbReference>
<dbReference type="InterPro" id="IPR012337">
    <property type="entry name" value="RNaseH-like_sf"/>
</dbReference>